<sequence>MATVIKELWGIRPAFLKFPKQRNLVELIAHAPNAGVGLRVIPTVWHMKGWSDSFYTVTDIQLDGDMAHGKVFGKLTWRGREEPQITEIRKISKYNWHLYQPPSEMKALEMKLGIPADAPTA</sequence>
<evidence type="ECO:0000313" key="1">
    <source>
        <dbReference type="EMBL" id="TPX55622.1"/>
    </source>
</evidence>
<reference evidence="1 2" key="1">
    <citation type="journal article" date="2019" name="Sci. Rep.">
        <title>Comparative genomics of chytrid fungi reveal insights into the obligate biotrophic and pathogenic lifestyle of Synchytrium endobioticum.</title>
        <authorList>
            <person name="van de Vossenberg B.T.L.H."/>
            <person name="Warris S."/>
            <person name="Nguyen H.D.T."/>
            <person name="van Gent-Pelzer M.P.E."/>
            <person name="Joly D.L."/>
            <person name="van de Geest H.C."/>
            <person name="Bonants P.J.M."/>
            <person name="Smith D.S."/>
            <person name="Levesque C.A."/>
            <person name="van der Lee T.A.J."/>
        </authorList>
    </citation>
    <scope>NUCLEOTIDE SEQUENCE [LARGE SCALE GENOMIC DNA]</scope>
    <source>
        <strain evidence="1 2">CBS 809.83</strain>
    </source>
</reference>
<keyword evidence="2" id="KW-1185">Reference proteome</keyword>
<proteinExistence type="predicted"/>
<dbReference type="PANTHER" id="PTHR28589:SF1">
    <property type="entry name" value="SMALL RIBOSOMAL SUBUNIT PROTEIN MS34"/>
    <property type="match status" value="1"/>
</dbReference>
<dbReference type="Proteomes" id="UP000318582">
    <property type="component" value="Unassembled WGS sequence"/>
</dbReference>
<dbReference type="GO" id="GO:0005739">
    <property type="term" value="C:mitochondrion"/>
    <property type="evidence" value="ECO:0007669"/>
    <property type="project" value="InterPro"/>
</dbReference>
<comment type="caution">
    <text evidence="1">The sequence shown here is derived from an EMBL/GenBank/DDBJ whole genome shotgun (WGS) entry which is preliminary data.</text>
</comment>
<protein>
    <submittedName>
        <fullName evidence="1">Uncharacterized protein</fullName>
    </submittedName>
</protein>
<organism evidence="1 2">
    <name type="scientific">Powellomyces hirtus</name>
    <dbReference type="NCBI Taxonomy" id="109895"/>
    <lineage>
        <taxon>Eukaryota</taxon>
        <taxon>Fungi</taxon>
        <taxon>Fungi incertae sedis</taxon>
        <taxon>Chytridiomycota</taxon>
        <taxon>Chytridiomycota incertae sedis</taxon>
        <taxon>Chytridiomycetes</taxon>
        <taxon>Spizellomycetales</taxon>
        <taxon>Powellomycetaceae</taxon>
        <taxon>Powellomyces</taxon>
    </lineage>
</organism>
<dbReference type="AlphaFoldDB" id="A0A507DWD3"/>
<dbReference type="GO" id="GO:0003735">
    <property type="term" value="F:structural constituent of ribosome"/>
    <property type="evidence" value="ECO:0007669"/>
    <property type="project" value="InterPro"/>
</dbReference>
<name>A0A507DWD3_9FUNG</name>
<dbReference type="EMBL" id="QEAQ01000101">
    <property type="protein sequence ID" value="TPX55622.1"/>
    <property type="molecule type" value="Genomic_DNA"/>
</dbReference>
<dbReference type="InterPro" id="IPR032053">
    <property type="entry name" value="Ribosomal_mS34"/>
</dbReference>
<gene>
    <name evidence="1" type="ORF">PhCBS80983_g05169</name>
</gene>
<dbReference type="PANTHER" id="PTHR28589">
    <property type="entry name" value="28S RIBOSOMAL PROTEIN S34, MITOCHONDRIAL"/>
    <property type="match status" value="1"/>
</dbReference>
<dbReference type="Pfam" id="PF16053">
    <property type="entry name" value="MRP-S34"/>
    <property type="match status" value="1"/>
</dbReference>
<accession>A0A507DWD3</accession>
<evidence type="ECO:0000313" key="2">
    <source>
        <dbReference type="Proteomes" id="UP000318582"/>
    </source>
</evidence>